<keyword evidence="1" id="KW-0472">Membrane</keyword>
<dbReference type="EMBL" id="OBMQ01000013">
    <property type="protein sequence ID" value="SOC21520.1"/>
    <property type="molecule type" value="Genomic_DNA"/>
</dbReference>
<accession>A0A285TH64</accession>
<feature type="transmembrane region" description="Helical" evidence="1">
    <location>
        <begin position="38"/>
        <end position="55"/>
    </location>
</feature>
<dbReference type="Proteomes" id="UP000219636">
    <property type="component" value="Unassembled WGS sequence"/>
</dbReference>
<feature type="transmembrane region" description="Helical" evidence="1">
    <location>
        <begin position="12"/>
        <end position="32"/>
    </location>
</feature>
<sequence length="169" mass="19628">MNELTKNQLIRQVLYDVCFATGYGFLISSVIGWFVPPAFVSFLMILLAASLFVIHTRIDENNQKKEMVMLFVVGTHFILFFSGLMKSTWQSEFVPVQDMVLLTVVLLAMIVFYGIFAYFRAKSNYKKVRGNQKHSAKWRITPKERAEMELDERNVLFSLGFEYEKEGEV</sequence>
<keyword evidence="1" id="KW-1133">Transmembrane helix</keyword>
<evidence type="ECO:0000313" key="3">
    <source>
        <dbReference type="Proteomes" id="UP000219636"/>
    </source>
</evidence>
<reference evidence="3" key="1">
    <citation type="submission" date="2017-08" db="EMBL/GenBank/DDBJ databases">
        <authorList>
            <person name="Varghese N."/>
            <person name="Submissions S."/>
        </authorList>
    </citation>
    <scope>NUCLEOTIDE SEQUENCE [LARGE SCALE GENOMIC DNA]</scope>
    <source>
        <strain evidence="3">JC22</strain>
    </source>
</reference>
<dbReference type="OrthoDB" id="2970969at2"/>
<feature type="transmembrane region" description="Helical" evidence="1">
    <location>
        <begin position="67"/>
        <end position="87"/>
    </location>
</feature>
<dbReference type="RefSeq" id="WP_097074625.1">
    <property type="nucleotide sequence ID" value="NZ_OBMQ01000013.1"/>
</dbReference>
<evidence type="ECO:0000313" key="2">
    <source>
        <dbReference type="EMBL" id="SOC21520.1"/>
    </source>
</evidence>
<keyword evidence="3" id="KW-1185">Reference proteome</keyword>
<protein>
    <submittedName>
        <fullName evidence="2">Uncharacterized protein</fullName>
    </submittedName>
</protein>
<dbReference type="AlphaFoldDB" id="A0A285TH64"/>
<feature type="transmembrane region" description="Helical" evidence="1">
    <location>
        <begin position="99"/>
        <end position="119"/>
    </location>
</feature>
<keyword evidence="1" id="KW-0812">Transmembrane</keyword>
<organism evidence="2 3">
    <name type="scientific">Ureibacillus xyleni</name>
    <dbReference type="NCBI Taxonomy" id="614648"/>
    <lineage>
        <taxon>Bacteria</taxon>
        <taxon>Bacillati</taxon>
        <taxon>Bacillota</taxon>
        <taxon>Bacilli</taxon>
        <taxon>Bacillales</taxon>
        <taxon>Caryophanaceae</taxon>
        <taxon>Ureibacillus</taxon>
    </lineage>
</organism>
<gene>
    <name evidence="2" type="ORF">SAMN05880501_1135</name>
</gene>
<proteinExistence type="predicted"/>
<evidence type="ECO:0000256" key="1">
    <source>
        <dbReference type="SAM" id="Phobius"/>
    </source>
</evidence>
<name>A0A285TH64_9BACL</name>